<dbReference type="InterPro" id="IPR012919">
    <property type="entry name" value="SUN_dom"/>
</dbReference>
<dbReference type="PANTHER" id="PTHR12953:SF0">
    <property type="entry name" value="SUN DOMAIN-CONTAINING OSSIFICATION FACTOR"/>
    <property type="match status" value="1"/>
</dbReference>
<organism evidence="7 8">
    <name type="scientific">Porcisia hertigi</name>
    <dbReference type="NCBI Taxonomy" id="2761500"/>
    <lineage>
        <taxon>Eukaryota</taxon>
        <taxon>Discoba</taxon>
        <taxon>Euglenozoa</taxon>
        <taxon>Kinetoplastea</taxon>
        <taxon>Metakinetoplastina</taxon>
        <taxon>Trypanosomatida</taxon>
        <taxon>Trypanosomatidae</taxon>
        <taxon>Leishmaniinae</taxon>
        <taxon>Porcisia</taxon>
    </lineage>
</organism>
<proteinExistence type="predicted"/>
<comment type="subcellular location">
    <subcellularLocation>
        <location evidence="1">Endomembrane system</location>
    </subcellularLocation>
</comment>
<sequence length="589" mass="64052">MGPEEKIRVLCALLLLCMLVFAPAEFLSLFWRRTTAGSAIPSVSQPKRVSTDTMPALSTNYASLYLGAAVVSMEPPSCHGGSALISDSVEKYVLCPCDAPRKQFVIQLIRDVEVRSVVVRNAEHFSSGVRNFTLLGSRQYPTPTWVVLGHFEAERRRGRQYFDVAPRSPVRYIKLQWATSHGAEPWCTITSFQVYGIDMLDTLVRYEDDDPVARHNGAEVSSVSQDVDGFHLPPIISTLGEVAAPFTTGGSTDLSSSDTTQANGVPTTLDSIDELAAGKGDDAAVTDETSRRIDTDEFLSTPPAAALSADARKKLCGSTDSSALTVMTPGLQGQGCDATQSTSWNATLQCAASDWVTVWGPSAPATCGVSDITRVTTPTSTSAPPVSLTNSESFSTSKYIYQGTAASRITQLLRQQRTMQQELSSLIQRERYMAQEHNRTRALLFEFYAKYKETVRESSEYRDRLRGLQLKFELLHERFPLRLQGGRDRAGEGHGIGEKCGVALSHNTTMGLAAFVFLALAVALMFISSCMPPKRVSGPPSGLERRYTLGGGGSGPLCVTRHQRGRARLMSAARQGVVVRDMPLPSSSK</sequence>
<protein>
    <recommendedName>
        <fullName evidence="6">SUN domain-containing protein</fullName>
    </recommendedName>
</protein>
<dbReference type="OrthoDB" id="266334at2759"/>
<dbReference type="InterPro" id="IPR045120">
    <property type="entry name" value="Suco/Slp1-like"/>
</dbReference>
<keyword evidence="2 5" id="KW-0812">Transmembrane</keyword>
<evidence type="ECO:0000256" key="1">
    <source>
        <dbReference type="ARBA" id="ARBA00004308"/>
    </source>
</evidence>
<dbReference type="PANTHER" id="PTHR12953">
    <property type="entry name" value="MEMBRANE PROTEIN CH1 RELATED"/>
    <property type="match status" value="1"/>
</dbReference>
<gene>
    <name evidence="7" type="ORF">JKF63_02829</name>
</gene>
<evidence type="ECO:0000313" key="8">
    <source>
        <dbReference type="Proteomes" id="UP000674318"/>
    </source>
</evidence>
<feature type="domain" description="SUN" evidence="6">
    <location>
        <begin position="35"/>
        <end position="199"/>
    </location>
</feature>
<dbReference type="AlphaFoldDB" id="A0A836IDU8"/>
<dbReference type="GO" id="GO:0016020">
    <property type="term" value="C:membrane"/>
    <property type="evidence" value="ECO:0007669"/>
    <property type="project" value="InterPro"/>
</dbReference>
<dbReference type="KEGG" id="phet:94288930"/>
<evidence type="ECO:0000313" key="7">
    <source>
        <dbReference type="EMBL" id="KAG5498543.1"/>
    </source>
</evidence>
<evidence type="ECO:0000256" key="3">
    <source>
        <dbReference type="ARBA" id="ARBA00022989"/>
    </source>
</evidence>
<dbReference type="GeneID" id="94288930"/>
<feature type="transmembrane region" description="Helical" evidence="5">
    <location>
        <begin position="509"/>
        <end position="527"/>
    </location>
</feature>
<reference evidence="7 8" key="1">
    <citation type="submission" date="2021-02" db="EMBL/GenBank/DDBJ databases">
        <title>Porcisia hertigi Genome sequencing and assembly.</title>
        <authorList>
            <person name="Almutairi H."/>
            <person name="Gatherer D."/>
        </authorList>
    </citation>
    <scope>NUCLEOTIDE SEQUENCE [LARGE SCALE GENOMIC DNA]</scope>
    <source>
        <strain evidence="7 8">C119</strain>
    </source>
</reference>
<name>A0A836IDU8_9TRYP</name>
<comment type="caution">
    <text evidence="7">The sequence shown here is derived from an EMBL/GenBank/DDBJ whole genome shotgun (WGS) entry which is preliminary data.</text>
</comment>
<dbReference type="GO" id="GO:0012505">
    <property type="term" value="C:endomembrane system"/>
    <property type="evidence" value="ECO:0007669"/>
    <property type="project" value="UniProtKB-SubCell"/>
</dbReference>
<dbReference type="GO" id="GO:0005737">
    <property type="term" value="C:cytoplasm"/>
    <property type="evidence" value="ECO:0007669"/>
    <property type="project" value="TreeGrafter"/>
</dbReference>
<keyword evidence="4 5" id="KW-0472">Membrane</keyword>
<dbReference type="Pfam" id="PF07738">
    <property type="entry name" value="Sad1_UNC"/>
    <property type="match status" value="1"/>
</dbReference>
<dbReference type="RefSeq" id="XP_067755297.1">
    <property type="nucleotide sequence ID" value="XM_067898853.1"/>
</dbReference>
<evidence type="ECO:0000256" key="2">
    <source>
        <dbReference type="ARBA" id="ARBA00022692"/>
    </source>
</evidence>
<dbReference type="GO" id="GO:0034975">
    <property type="term" value="P:protein folding in endoplasmic reticulum"/>
    <property type="evidence" value="ECO:0007669"/>
    <property type="project" value="TreeGrafter"/>
</dbReference>
<dbReference type="EMBL" id="JAFJZO010000030">
    <property type="protein sequence ID" value="KAG5498543.1"/>
    <property type="molecule type" value="Genomic_DNA"/>
</dbReference>
<dbReference type="PROSITE" id="PS51469">
    <property type="entry name" value="SUN"/>
    <property type="match status" value="1"/>
</dbReference>
<evidence type="ECO:0000256" key="5">
    <source>
        <dbReference type="SAM" id="Phobius"/>
    </source>
</evidence>
<evidence type="ECO:0000259" key="6">
    <source>
        <dbReference type="PROSITE" id="PS51469"/>
    </source>
</evidence>
<keyword evidence="8" id="KW-1185">Reference proteome</keyword>
<accession>A0A836IDU8</accession>
<dbReference type="Proteomes" id="UP000674318">
    <property type="component" value="Unassembled WGS sequence"/>
</dbReference>
<evidence type="ECO:0000256" key="4">
    <source>
        <dbReference type="ARBA" id="ARBA00023136"/>
    </source>
</evidence>
<dbReference type="Gene3D" id="2.60.120.260">
    <property type="entry name" value="Galactose-binding domain-like"/>
    <property type="match status" value="1"/>
</dbReference>
<keyword evidence="3 5" id="KW-1133">Transmembrane helix</keyword>